<evidence type="ECO:0000313" key="4">
    <source>
        <dbReference type="Proteomes" id="UP000297834"/>
    </source>
</evidence>
<dbReference type="Pfam" id="PF25559">
    <property type="entry name" value="DUF7931"/>
    <property type="match status" value="1"/>
</dbReference>
<proteinExistence type="predicted"/>
<dbReference type="OrthoDB" id="6716992at2"/>
<feature type="region of interest" description="Disordered" evidence="1">
    <location>
        <begin position="1"/>
        <end position="27"/>
    </location>
</feature>
<comment type="caution">
    <text evidence="3">The sequence shown here is derived from an EMBL/GenBank/DDBJ whole genome shotgun (WGS) entry which is preliminary data.</text>
</comment>
<gene>
    <name evidence="3" type="ORF">E2B99_00575</name>
</gene>
<sequence length="236" mass="26337">MHDASSTPPEQSIGTNDPAGELNDGIDYVPVRVQADANAARVVKVENPETLKQSKHSANSSTQKADEDSTGEEQLPDQRVAIAGKDVLQQAIVKLLGLARREVLIVLPSMHELFDDARIGQGLLDFIKPSPRREVLMLLNSLADQQATTHQLIKLAQRISSRIQLKQASSLLEPPVMESDYLVVIDRSHILRIDDIDKYSGWFDVNFASRAQKYAGSLLQQWPKAREITEFRQFSL</sequence>
<name>A0A4Y7XFU3_9GAMM</name>
<dbReference type="InterPro" id="IPR057691">
    <property type="entry name" value="DUF7931"/>
</dbReference>
<protein>
    <recommendedName>
        <fullName evidence="2">DUF7931 domain-containing protein</fullName>
    </recommendedName>
</protein>
<dbReference type="EMBL" id="SNTY01000005">
    <property type="protein sequence ID" value="TEU30699.1"/>
    <property type="molecule type" value="Genomic_DNA"/>
</dbReference>
<evidence type="ECO:0000256" key="1">
    <source>
        <dbReference type="SAM" id="MobiDB-lite"/>
    </source>
</evidence>
<organism evidence="3 4">
    <name type="scientific">Alkanindiges illinoisensis</name>
    <dbReference type="NCBI Taxonomy" id="197183"/>
    <lineage>
        <taxon>Bacteria</taxon>
        <taxon>Pseudomonadati</taxon>
        <taxon>Pseudomonadota</taxon>
        <taxon>Gammaproteobacteria</taxon>
        <taxon>Moraxellales</taxon>
        <taxon>Moraxellaceae</taxon>
        <taxon>Alkanindiges</taxon>
    </lineage>
</organism>
<reference evidence="3 4" key="1">
    <citation type="submission" date="2019-03" db="EMBL/GenBank/DDBJ databases">
        <title>Alkanindiges illinoisensis: a potential pathogenic isolated from ascites of a gastric cancer patient with abdominal metastasis.</title>
        <authorList>
            <person name="Hu X."/>
            <person name="Yang B."/>
            <person name="Yan X."/>
            <person name="Lin L."/>
            <person name="Zhao H."/>
            <person name="Zhou F."/>
            <person name="Su B."/>
            <person name="Chen J."/>
            <person name="Rui Y."/>
            <person name="Wang Q."/>
            <person name="Zheng L."/>
        </authorList>
    </citation>
    <scope>NUCLEOTIDE SEQUENCE [LARGE SCALE GENOMIC DNA]</scope>
    <source>
        <strain evidence="3 4">NFYY 23406</strain>
    </source>
</reference>
<keyword evidence="4" id="KW-1185">Reference proteome</keyword>
<feature type="region of interest" description="Disordered" evidence="1">
    <location>
        <begin position="44"/>
        <end position="74"/>
    </location>
</feature>
<feature type="compositionally biased region" description="Polar residues" evidence="1">
    <location>
        <begin position="1"/>
        <end position="15"/>
    </location>
</feature>
<dbReference type="Proteomes" id="UP000297834">
    <property type="component" value="Unassembled WGS sequence"/>
</dbReference>
<dbReference type="STRING" id="1120977.GCA_000619845_00994"/>
<evidence type="ECO:0000259" key="2">
    <source>
        <dbReference type="Pfam" id="PF25559"/>
    </source>
</evidence>
<accession>A0A4Y7XFU3</accession>
<dbReference type="RefSeq" id="WP_134243072.1">
    <property type="nucleotide sequence ID" value="NZ_SNTY01000005.1"/>
</dbReference>
<feature type="domain" description="DUF7931" evidence="2">
    <location>
        <begin position="88"/>
        <end position="234"/>
    </location>
</feature>
<dbReference type="AlphaFoldDB" id="A0A4Y7XFU3"/>
<evidence type="ECO:0000313" key="3">
    <source>
        <dbReference type="EMBL" id="TEU30699.1"/>
    </source>
</evidence>